<name>X1BZ18_9ZZZZ</name>
<feature type="non-terminal residue" evidence="2">
    <location>
        <position position="1"/>
    </location>
</feature>
<protein>
    <submittedName>
        <fullName evidence="2">Uncharacterized protein</fullName>
    </submittedName>
</protein>
<sequence length="152" mass="17244">DGFEAVGDDNRNPWVTLDKRNNIHITWWRSRPAAPRRTFWKGKVNGIWSAIEDIFPGTVHFPKMIDRLFPRAENGEYLGKALSGCALTALEGGGPAATIDIWYAERDVEWGPLDGELYKYVGPPYDLLCEQKKNPTDVTDPNPEFSAIHHYD</sequence>
<feature type="region of interest" description="Disordered" evidence="1">
    <location>
        <begin position="132"/>
        <end position="152"/>
    </location>
</feature>
<dbReference type="EMBL" id="BART01010552">
    <property type="protein sequence ID" value="GAG89433.1"/>
    <property type="molecule type" value="Genomic_DNA"/>
</dbReference>
<reference evidence="2" key="1">
    <citation type="journal article" date="2014" name="Front. Microbiol.">
        <title>High frequency of phylogenetically diverse reductive dehalogenase-homologous genes in deep subseafloor sedimentary metagenomes.</title>
        <authorList>
            <person name="Kawai M."/>
            <person name="Futagami T."/>
            <person name="Toyoda A."/>
            <person name="Takaki Y."/>
            <person name="Nishi S."/>
            <person name="Hori S."/>
            <person name="Arai W."/>
            <person name="Tsubouchi T."/>
            <person name="Morono Y."/>
            <person name="Uchiyama I."/>
            <person name="Ito T."/>
            <person name="Fujiyama A."/>
            <person name="Inagaki F."/>
            <person name="Takami H."/>
        </authorList>
    </citation>
    <scope>NUCLEOTIDE SEQUENCE</scope>
    <source>
        <strain evidence="2">Expedition CK06-06</strain>
    </source>
</reference>
<gene>
    <name evidence="2" type="ORF">S01H4_22893</name>
</gene>
<dbReference type="AlphaFoldDB" id="X1BZ18"/>
<comment type="caution">
    <text evidence="2">The sequence shown here is derived from an EMBL/GenBank/DDBJ whole genome shotgun (WGS) entry which is preliminary data.</text>
</comment>
<evidence type="ECO:0000256" key="1">
    <source>
        <dbReference type="SAM" id="MobiDB-lite"/>
    </source>
</evidence>
<accession>X1BZ18</accession>
<evidence type="ECO:0000313" key="2">
    <source>
        <dbReference type="EMBL" id="GAG89433.1"/>
    </source>
</evidence>
<proteinExistence type="predicted"/>
<organism evidence="2">
    <name type="scientific">marine sediment metagenome</name>
    <dbReference type="NCBI Taxonomy" id="412755"/>
    <lineage>
        <taxon>unclassified sequences</taxon>
        <taxon>metagenomes</taxon>
        <taxon>ecological metagenomes</taxon>
    </lineage>
</organism>